<feature type="transmembrane region" description="Helical" evidence="1">
    <location>
        <begin position="38"/>
        <end position="55"/>
    </location>
</feature>
<reference evidence="2 3" key="1">
    <citation type="submission" date="2016-09" db="EMBL/GenBank/DDBJ databases">
        <title>Genomic analysis reveals versatility of anaerobic energy metabolism of Geosporobacter ferrireducens IRF9 of phylum Firmicutes.</title>
        <authorList>
            <person name="Kim S.-J."/>
        </authorList>
    </citation>
    <scope>NUCLEOTIDE SEQUENCE [LARGE SCALE GENOMIC DNA]</scope>
    <source>
        <strain evidence="2 3">IRF9</strain>
    </source>
</reference>
<keyword evidence="1" id="KW-1133">Transmembrane helix</keyword>
<organism evidence="2 3">
    <name type="scientific">Geosporobacter ferrireducens</name>
    <dbReference type="NCBI Taxonomy" id="1424294"/>
    <lineage>
        <taxon>Bacteria</taxon>
        <taxon>Bacillati</taxon>
        <taxon>Bacillota</taxon>
        <taxon>Clostridia</taxon>
        <taxon>Peptostreptococcales</taxon>
        <taxon>Thermotaleaceae</taxon>
        <taxon>Geosporobacter</taxon>
    </lineage>
</organism>
<evidence type="ECO:0000313" key="3">
    <source>
        <dbReference type="Proteomes" id="UP000095743"/>
    </source>
</evidence>
<protein>
    <submittedName>
        <fullName evidence="2">Uncharacterized protein</fullName>
    </submittedName>
</protein>
<dbReference type="RefSeq" id="WP_069980543.1">
    <property type="nucleotide sequence ID" value="NZ_CP017269.1"/>
</dbReference>
<evidence type="ECO:0000256" key="1">
    <source>
        <dbReference type="SAM" id="Phobius"/>
    </source>
</evidence>
<sequence>MNELLKTVRALLVALSYFLSGFSAYSWASGLRFKGSELLPILMSTVLNLLCFIIYKMLPLNSLTTVRISENKIYRFLPLIGFYINFVFIGLCIIVIVGFSIIP</sequence>
<gene>
    <name evidence="2" type="ORF">Gferi_23395</name>
</gene>
<dbReference type="KEGG" id="gfe:Gferi_23395"/>
<evidence type="ECO:0000313" key="2">
    <source>
        <dbReference type="EMBL" id="AOT72228.1"/>
    </source>
</evidence>
<accession>A0A1D8GMU7</accession>
<feature type="transmembrane region" description="Helical" evidence="1">
    <location>
        <begin position="76"/>
        <end position="102"/>
    </location>
</feature>
<dbReference type="Proteomes" id="UP000095743">
    <property type="component" value="Chromosome"/>
</dbReference>
<keyword evidence="3" id="KW-1185">Reference proteome</keyword>
<keyword evidence="1" id="KW-0812">Transmembrane</keyword>
<name>A0A1D8GMU7_9FIRM</name>
<dbReference type="AlphaFoldDB" id="A0A1D8GMU7"/>
<keyword evidence="1" id="KW-0472">Membrane</keyword>
<dbReference type="EMBL" id="CP017269">
    <property type="protein sequence ID" value="AOT72228.1"/>
    <property type="molecule type" value="Genomic_DNA"/>
</dbReference>
<proteinExistence type="predicted"/>